<dbReference type="AlphaFoldDB" id="A0A1W1W2I7"/>
<dbReference type="SMART" id="SM00953">
    <property type="entry name" value="RES"/>
    <property type="match status" value="1"/>
</dbReference>
<dbReference type="STRING" id="645990.SAMN00120144_2785"/>
<name>A0A1W1W2I7_9BACT</name>
<accession>A0A1W1W2I7</accession>
<organism evidence="2 3">
    <name type="scientific">Hymenobacter roseosalivarius DSM 11622</name>
    <dbReference type="NCBI Taxonomy" id="645990"/>
    <lineage>
        <taxon>Bacteria</taxon>
        <taxon>Pseudomonadati</taxon>
        <taxon>Bacteroidota</taxon>
        <taxon>Cytophagia</taxon>
        <taxon>Cytophagales</taxon>
        <taxon>Hymenobacteraceae</taxon>
        <taxon>Hymenobacter</taxon>
    </lineage>
</organism>
<dbReference type="Proteomes" id="UP000192266">
    <property type="component" value="Unassembled WGS sequence"/>
</dbReference>
<dbReference type="RefSeq" id="WP_084447424.1">
    <property type="nucleotide sequence ID" value="NZ_FWWW01000095.1"/>
</dbReference>
<sequence length="153" mass="17535">MEVYRICLAEYAQDLFASGNRGRWNSKGHFVIYTASSRALACLENVVHRGGEGLNQRFRVVVIQIPDDLAVENIALEELPPSWHKTRSYALCQPLGDAWYERKTAAVLRVPSSIIASEYNYILHARHPDFARIRISSREEFAFDPRIKAENQE</sequence>
<protein>
    <submittedName>
        <fullName evidence="2">RES domain protein</fullName>
    </submittedName>
</protein>
<feature type="domain" description="RES" evidence="1">
    <location>
        <begin position="11"/>
        <end position="137"/>
    </location>
</feature>
<evidence type="ECO:0000313" key="2">
    <source>
        <dbReference type="EMBL" id="SMB99825.1"/>
    </source>
</evidence>
<dbReference type="Pfam" id="PF08808">
    <property type="entry name" value="RES"/>
    <property type="match status" value="1"/>
</dbReference>
<dbReference type="InterPro" id="IPR014914">
    <property type="entry name" value="RES_dom"/>
</dbReference>
<dbReference type="OrthoDB" id="9789501at2"/>
<dbReference type="EMBL" id="FWWW01000095">
    <property type="protein sequence ID" value="SMB99825.1"/>
    <property type="molecule type" value="Genomic_DNA"/>
</dbReference>
<proteinExistence type="predicted"/>
<evidence type="ECO:0000313" key="3">
    <source>
        <dbReference type="Proteomes" id="UP000192266"/>
    </source>
</evidence>
<reference evidence="2 3" key="1">
    <citation type="submission" date="2017-04" db="EMBL/GenBank/DDBJ databases">
        <authorList>
            <person name="Afonso C.L."/>
            <person name="Miller P.J."/>
            <person name="Scott M.A."/>
            <person name="Spackman E."/>
            <person name="Goraichik I."/>
            <person name="Dimitrov K.M."/>
            <person name="Suarez D.L."/>
            <person name="Swayne D.E."/>
        </authorList>
    </citation>
    <scope>NUCLEOTIDE SEQUENCE [LARGE SCALE GENOMIC DNA]</scope>
    <source>
        <strain evidence="2 3">DSM 11622</strain>
    </source>
</reference>
<gene>
    <name evidence="2" type="ORF">SAMN00120144_2785</name>
</gene>
<evidence type="ECO:0000259" key="1">
    <source>
        <dbReference type="SMART" id="SM00953"/>
    </source>
</evidence>
<keyword evidence="3" id="KW-1185">Reference proteome</keyword>